<keyword evidence="4" id="KW-0479">Metal-binding</keyword>
<dbReference type="InterPro" id="IPR023867">
    <property type="entry name" value="Sulphatase_maturase_rSAM"/>
</dbReference>
<gene>
    <name evidence="8" type="ORF">COV84_03665</name>
</gene>
<dbReference type="GO" id="GO:0051539">
    <property type="term" value="F:4 iron, 4 sulfur cluster binding"/>
    <property type="evidence" value="ECO:0007669"/>
    <property type="project" value="UniProtKB-KW"/>
</dbReference>
<dbReference type="GO" id="GO:0046872">
    <property type="term" value="F:metal ion binding"/>
    <property type="evidence" value="ECO:0007669"/>
    <property type="project" value="UniProtKB-KW"/>
</dbReference>
<comment type="cofactor">
    <cofactor evidence="1">
        <name>[4Fe-4S] cluster</name>
        <dbReference type="ChEBI" id="CHEBI:49883"/>
    </cofactor>
</comment>
<dbReference type="PROSITE" id="PS01305">
    <property type="entry name" value="MOAA_NIFB_PQQE"/>
    <property type="match status" value="1"/>
</dbReference>
<feature type="domain" description="Radical SAM core" evidence="7">
    <location>
        <begin position="9"/>
        <end position="197"/>
    </location>
</feature>
<evidence type="ECO:0000256" key="3">
    <source>
        <dbReference type="ARBA" id="ARBA00022691"/>
    </source>
</evidence>
<dbReference type="PANTHER" id="PTHR43273">
    <property type="entry name" value="ANAEROBIC SULFATASE-MATURATING ENZYME HOMOLOG ASLB-RELATED"/>
    <property type="match status" value="1"/>
</dbReference>
<keyword evidence="3" id="KW-0949">S-adenosyl-L-methionine</keyword>
<dbReference type="AlphaFoldDB" id="A0A2H0KUK6"/>
<dbReference type="SUPFAM" id="SSF102114">
    <property type="entry name" value="Radical SAM enzymes"/>
    <property type="match status" value="1"/>
</dbReference>
<dbReference type="CDD" id="cd01335">
    <property type="entry name" value="Radical_SAM"/>
    <property type="match status" value="1"/>
</dbReference>
<evidence type="ECO:0000256" key="4">
    <source>
        <dbReference type="ARBA" id="ARBA00022723"/>
    </source>
</evidence>
<evidence type="ECO:0000313" key="8">
    <source>
        <dbReference type="EMBL" id="PIQ74985.1"/>
    </source>
</evidence>
<evidence type="ECO:0000256" key="1">
    <source>
        <dbReference type="ARBA" id="ARBA00001966"/>
    </source>
</evidence>
<evidence type="ECO:0000256" key="6">
    <source>
        <dbReference type="ARBA" id="ARBA00023014"/>
    </source>
</evidence>
<evidence type="ECO:0000313" key="9">
    <source>
        <dbReference type="Proteomes" id="UP000229317"/>
    </source>
</evidence>
<protein>
    <recommendedName>
        <fullName evidence="7">Radical SAM core domain-containing protein</fullName>
    </recommendedName>
</protein>
<keyword evidence="5" id="KW-0408">Iron</keyword>
<accession>A0A2H0KUK6</accession>
<dbReference type="InterPro" id="IPR000385">
    <property type="entry name" value="MoaA_NifB_PqqE_Fe-S-bd_CS"/>
</dbReference>
<evidence type="ECO:0000256" key="5">
    <source>
        <dbReference type="ARBA" id="ARBA00023004"/>
    </source>
</evidence>
<dbReference type="PANTHER" id="PTHR43273:SF2">
    <property type="entry name" value="RADICAL SAM CORE DOMAIN-CONTAINING PROTEIN"/>
    <property type="match status" value="1"/>
</dbReference>
<keyword evidence="6" id="KW-0411">Iron-sulfur</keyword>
<evidence type="ECO:0000259" key="7">
    <source>
        <dbReference type="PROSITE" id="PS51918"/>
    </source>
</evidence>
<dbReference type="Proteomes" id="UP000229317">
    <property type="component" value="Unassembled WGS sequence"/>
</dbReference>
<sequence>MRGRFKFNILLAMEYSVYITYKCNLRCSFCYVKKKISLYDTPTLTDEHIEQIIKYISTNKNGQKDRVMFFGGEPLIDYEIIKKFINKSGGLNLSYGIYTNGLLLNSVPLDFLKLLDIFLISIDGDKKAHEKYRGQTYKKIVGNIKKIKPKLDSLIIGRVTVTEETNIYKSVKSLINDVDAVHWRSLTNRSLMMQRNL</sequence>
<dbReference type="GO" id="GO:0016491">
    <property type="term" value="F:oxidoreductase activity"/>
    <property type="evidence" value="ECO:0007669"/>
    <property type="project" value="InterPro"/>
</dbReference>
<name>A0A2H0KUK6_9BACT</name>
<dbReference type="InterPro" id="IPR058240">
    <property type="entry name" value="rSAM_sf"/>
</dbReference>
<dbReference type="PROSITE" id="PS51918">
    <property type="entry name" value="RADICAL_SAM"/>
    <property type="match status" value="1"/>
</dbReference>
<evidence type="ECO:0000256" key="2">
    <source>
        <dbReference type="ARBA" id="ARBA00022485"/>
    </source>
</evidence>
<dbReference type="Pfam" id="PF04055">
    <property type="entry name" value="Radical_SAM"/>
    <property type="match status" value="1"/>
</dbReference>
<organism evidence="8 9">
    <name type="scientific">Candidatus Portnoybacteria bacterium CG11_big_fil_rev_8_21_14_0_20_40_15</name>
    <dbReference type="NCBI Taxonomy" id="1974817"/>
    <lineage>
        <taxon>Bacteria</taxon>
        <taxon>Candidatus Portnoyibacteriota</taxon>
    </lineage>
</organism>
<dbReference type="InterPro" id="IPR013785">
    <property type="entry name" value="Aldolase_TIM"/>
</dbReference>
<dbReference type="SFLD" id="SFLDG01067">
    <property type="entry name" value="SPASM/twitch_domain_containing"/>
    <property type="match status" value="1"/>
</dbReference>
<keyword evidence="2" id="KW-0004">4Fe-4S</keyword>
<reference evidence="8 9" key="1">
    <citation type="submission" date="2017-09" db="EMBL/GenBank/DDBJ databases">
        <title>Depth-based differentiation of microbial function through sediment-hosted aquifers and enrichment of novel symbionts in the deep terrestrial subsurface.</title>
        <authorList>
            <person name="Probst A.J."/>
            <person name="Ladd B."/>
            <person name="Jarett J.K."/>
            <person name="Geller-Mcgrath D.E."/>
            <person name="Sieber C.M."/>
            <person name="Emerson J.B."/>
            <person name="Anantharaman K."/>
            <person name="Thomas B.C."/>
            <person name="Malmstrom R."/>
            <person name="Stieglmeier M."/>
            <person name="Klingl A."/>
            <person name="Woyke T."/>
            <person name="Ryan C.M."/>
            <person name="Banfield J.F."/>
        </authorList>
    </citation>
    <scope>NUCLEOTIDE SEQUENCE [LARGE SCALE GENOMIC DNA]</scope>
    <source>
        <strain evidence="8">CG11_big_fil_rev_8_21_14_0_20_40_15</strain>
    </source>
</reference>
<comment type="caution">
    <text evidence="8">The sequence shown here is derived from an EMBL/GenBank/DDBJ whole genome shotgun (WGS) entry which is preliminary data.</text>
</comment>
<dbReference type="EMBL" id="PCVO01000054">
    <property type="protein sequence ID" value="PIQ74985.1"/>
    <property type="molecule type" value="Genomic_DNA"/>
</dbReference>
<proteinExistence type="predicted"/>
<dbReference type="Gene3D" id="3.20.20.70">
    <property type="entry name" value="Aldolase class I"/>
    <property type="match status" value="1"/>
</dbReference>
<dbReference type="SFLD" id="SFLDS00029">
    <property type="entry name" value="Radical_SAM"/>
    <property type="match status" value="1"/>
</dbReference>
<dbReference type="InterPro" id="IPR007197">
    <property type="entry name" value="rSAM"/>
</dbReference>